<keyword evidence="8" id="KW-1185">Reference proteome</keyword>
<dbReference type="Gene3D" id="3.30.200.20">
    <property type="entry name" value="Phosphorylase Kinase, domain 1"/>
    <property type="match status" value="1"/>
</dbReference>
<evidence type="ECO:0000259" key="6">
    <source>
        <dbReference type="PROSITE" id="PS50011"/>
    </source>
</evidence>
<evidence type="ECO:0000256" key="2">
    <source>
        <dbReference type="ARBA" id="ARBA00022741"/>
    </source>
</evidence>
<organism evidence="7 8">
    <name type="scientific">Lentisphaera araneosa HTCC2155</name>
    <dbReference type="NCBI Taxonomy" id="313628"/>
    <lineage>
        <taxon>Bacteria</taxon>
        <taxon>Pseudomonadati</taxon>
        <taxon>Lentisphaerota</taxon>
        <taxon>Lentisphaeria</taxon>
        <taxon>Lentisphaerales</taxon>
        <taxon>Lentisphaeraceae</taxon>
        <taxon>Lentisphaera</taxon>
    </lineage>
</organism>
<dbReference type="STRING" id="313628.LNTAR_17178"/>
<dbReference type="AlphaFoldDB" id="A6DFC4"/>
<feature type="binding site" evidence="5">
    <location>
        <position position="79"/>
    </location>
    <ligand>
        <name>ATP</name>
        <dbReference type="ChEBI" id="CHEBI:30616"/>
    </ligand>
</feature>
<keyword evidence="2 5" id="KW-0547">Nucleotide-binding</keyword>
<dbReference type="InterPro" id="IPR008271">
    <property type="entry name" value="Ser/Thr_kinase_AS"/>
</dbReference>
<protein>
    <submittedName>
        <fullName evidence="7">Serine/threonine protein kinase</fullName>
    </submittedName>
</protein>
<dbReference type="Gene3D" id="1.10.510.10">
    <property type="entry name" value="Transferase(Phosphotransferase) domain 1"/>
    <property type="match status" value="1"/>
</dbReference>
<evidence type="ECO:0000256" key="1">
    <source>
        <dbReference type="ARBA" id="ARBA00022679"/>
    </source>
</evidence>
<dbReference type="PIRSF" id="PIRSF000654">
    <property type="entry name" value="Integrin-linked_kinase"/>
    <property type="match status" value="1"/>
</dbReference>
<keyword evidence="3 7" id="KW-0418">Kinase</keyword>
<dbReference type="OrthoDB" id="9762169at2"/>
<name>A6DFC4_9BACT</name>
<dbReference type="PANTHER" id="PTHR43289:SF6">
    <property type="entry name" value="SERINE_THREONINE-PROTEIN KINASE NEKL-3"/>
    <property type="match status" value="1"/>
</dbReference>
<proteinExistence type="predicted"/>
<dbReference type="InterPro" id="IPR000719">
    <property type="entry name" value="Prot_kinase_dom"/>
</dbReference>
<evidence type="ECO:0000313" key="8">
    <source>
        <dbReference type="Proteomes" id="UP000004947"/>
    </source>
</evidence>
<gene>
    <name evidence="7" type="ORF">LNTAR_17178</name>
</gene>
<dbReference type="PROSITE" id="PS00107">
    <property type="entry name" value="PROTEIN_KINASE_ATP"/>
    <property type="match status" value="1"/>
</dbReference>
<sequence>MDYKFYCHVCGLKLSINEHLRGAEITCPKCKCDFHAPAPDYATGTYIGDFKIDALIGSGSTAEVYSAKHELMNRISAIKIIRHDKLDHEEHQRFRREIELLSSYRHPNFIHVFYAGKFNNDYYLAMDMITGKTCKNLIQVGGPLEVSESLTYCLQIASAMQYAWAENLLIHRDIKPSNILIDPTAKQAFLTDLGIAKCLEEPSDITQKDMILGSPHFMSPEQAAGKELDHRCDIYALGATLYHCLSGVPPYDDYKAMEVLVKKLEADAIPIGQIQPGLPSSVRKAVHKIMAYDIDERPQTWSEVIKLLQTTLSSVENMNIRPSFNKKFTKTATMRIDTFSSL</sequence>
<dbReference type="PROSITE" id="PS00108">
    <property type="entry name" value="PROTEIN_KINASE_ST"/>
    <property type="match status" value="1"/>
</dbReference>
<keyword evidence="4 5" id="KW-0067">ATP-binding</keyword>
<dbReference type="InterPro" id="IPR017441">
    <property type="entry name" value="Protein_kinase_ATP_BS"/>
</dbReference>
<evidence type="ECO:0000256" key="3">
    <source>
        <dbReference type="ARBA" id="ARBA00022777"/>
    </source>
</evidence>
<dbReference type="SMART" id="SM00220">
    <property type="entry name" value="S_TKc"/>
    <property type="match status" value="1"/>
</dbReference>
<evidence type="ECO:0000256" key="4">
    <source>
        <dbReference type="ARBA" id="ARBA00022840"/>
    </source>
</evidence>
<dbReference type="CDD" id="cd14014">
    <property type="entry name" value="STKc_PknB_like"/>
    <property type="match status" value="1"/>
</dbReference>
<dbReference type="PANTHER" id="PTHR43289">
    <property type="entry name" value="MITOGEN-ACTIVATED PROTEIN KINASE KINASE KINASE 20-RELATED"/>
    <property type="match status" value="1"/>
</dbReference>
<dbReference type="SUPFAM" id="SSF56112">
    <property type="entry name" value="Protein kinase-like (PK-like)"/>
    <property type="match status" value="1"/>
</dbReference>
<keyword evidence="1" id="KW-0808">Transferase</keyword>
<dbReference type="EMBL" id="ABCK01000001">
    <property type="protein sequence ID" value="EDM29504.1"/>
    <property type="molecule type" value="Genomic_DNA"/>
</dbReference>
<evidence type="ECO:0000313" key="7">
    <source>
        <dbReference type="EMBL" id="EDM29504.1"/>
    </source>
</evidence>
<reference evidence="7 8" key="1">
    <citation type="journal article" date="2010" name="J. Bacteriol.">
        <title>Genome sequence of Lentisphaera araneosa HTCC2155T, the type species of the order Lentisphaerales in the phylum Lentisphaerae.</title>
        <authorList>
            <person name="Thrash J.C."/>
            <person name="Cho J.C."/>
            <person name="Vergin K.L."/>
            <person name="Morris R.M."/>
            <person name="Giovannoni S.J."/>
        </authorList>
    </citation>
    <scope>NUCLEOTIDE SEQUENCE [LARGE SCALE GENOMIC DNA]</scope>
    <source>
        <strain evidence="7 8">HTCC2155</strain>
    </source>
</reference>
<dbReference type="InterPro" id="IPR011009">
    <property type="entry name" value="Kinase-like_dom_sf"/>
</dbReference>
<dbReference type="Proteomes" id="UP000004947">
    <property type="component" value="Unassembled WGS sequence"/>
</dbReference>
<dbReference type="Pfam" id="PF00069">
    <property type="entry name" value="Pkinase"/>
    <property type="match status" value="1"/>
</dbReference>
<feature type="domain" description="Protein kinase" evidence="6">
    <location>
        <begin position="50"/>
        <end position="312"/>
    </location>
</feature>
<dbReference type="PROSITE" id="PS50011">
    <property type="entry name" value="PROTEIN_KINASE_DOM"/>
    <property type="match status" value="1"/>
</dbReference>
<keyword evidence="7" id="KW-0723">Serine/threonine-protein kinase</keyword>
<dbReference type="eggNOG" id="COG0515">
    <property type="taxonomic scope" value="Bacteria"/>
</dbReference>
<evidence type="ECO:0000256" key="5">
    <source>
        <dbReference type="PROSITE-ProRule" id="PRU10141"/>
    </source>
</evidence>
<accession>A6DFC4</accession>
<dbReference type="RefSeq" id="WP_007276626.1">
    <property type="nucleotide sequence ID" value="NZ_ABCK01000001.1"/>
</dbReference>
<dbReference type="GO" id="GO:0005524">
    <property type="term" value="F:ATP binding"/>
    <property type="evidence" value="ECO:0007669"/>
    <property type="project" value="UniProtKB-UniRule"/>
</dbReference>
<dbReference type="GO" id="GO:0004674">
    <property type="term" value="F:protein serine/threonine kinase activity"/>
    <property type="evidence" value="ECO:0007669"/>
    <property type="project" value="UniProtKB-KW"/>
</dbReference>
<comment type="caution">
    <text evidence="7">The sequence shown here is derived from an EMBL/GenBank/DDBJ whole genome shotgun (WGS) entry which is preliminary data.</text>
</comment>